<dbReference type="InterPro" id="IPR036179">
    <property type="entry name" value="Ig-like_dom_sf"/>
</dbReference>
<dbReference type="AlphaFoldDB" id="A0AA35LM20"/>
<dbReference type="Proteomes" id="UP001178461">
    <property type="component" value="Chromosome 16"/>
</dbReference>
<evidence type="ECO:0000256" key="2">
    <source>
        <dbReference type="ARBA" id="ARBA00022729"/>
    </source>
</evidence>
<accession>A0AA35LM20</accession>
<feature type="domain" description="Immunoglobulin" evidence="8">
    <location>
        <begin position="148"/>
        <end position="234"/>
    </location>
</feature>
<dbReference type="GO" id="GO:0016020">
    <property type="term" value="C:membrane"/>
    <property type="evidence" value="ECO:0007669"/>
    <property type="project" value="UniProtKB-SubCell"/>
</dbReference>
<feature type="transmembrane region" description="Helical" evidence="6">
    <location>
        <begin position="250"/>
        <end position="270"/>
    </location>
</feature>
<feature type="chain" id="PRO_5041469160" evidence="7">
    <location>
        <begin position="27"/>
        <end position="342"/>
    </location>
</feature>
<evidence type="ECO:0000256" key="1">
    <source>
        <dbReference type="ARBA" id="ARBA00004370"/>
    </source>
</evidence>
<feature type="signal peptide" evidence="7">
    <location>
        <begin position="1"/>
        <end position="26"/>
    </location>
</feature>
<dbReference type="SUPFAM" id="SSF48726">
    <property type="entry name" value="Immunoglobulin"/>
    <property type="match status" value="2"/>
</dbReference>
<dbReference type="EMBL" id="OX395143">
    <property type="protein sequence ID" value="CAI5798633.1"/>
    <property type="molecule type" value="Genomic_DNA"/>
</dbReference>
<feature type="region of interest" description="Disordered" evidence="5">
    <location>
        <begin position="311"/>
        <end position="342"/>
    </location>
</feature>
<keyword evidence="6" id="KW-0812">Transmembrane</keyword>
<dbReference type="SMART" id="SM00409">
    <property type="entry name" value="IG"/>
    <property type="match status" value="2"/>
</dbReference>
<evidence type="ECO:0000313" key="10">
    <source>
        <dbReference type="Proteomes" id="UP001178461"/>
    </source>
</evidence>
<keyword evidence="4" id="KW-0325">Glycoprotein</keyword>
<evidence type="ECO:0000256" key="7">
    <source>
        <dbReference type="SAM" id="SignalP"/>
    </source>
</evidence>
<organism evidence="9 10">
    <name type="scientific">Podarcis lilfordi</name>
    <name type="common">Lilford's wall lizard</name>
    <dbReference type="NCBI Taxonomy" id="74358"/>
    <lineage>
        <taxon>Eukaryota</taxon>
        <taxon>Metazoa</taxon>
        <taxon>Chordata</taxon>
        <taxon>Craniata</taxon>
        <taxon>Vertebrata</taxon>
        <taxon>Euteleostomi</taxon>
        <taxon>Lepidosauria</taxon>
        <taxon>Squamata</taxon>
        <taxon>Bifurcata</taxon>
        <taxon>Unidentata</taxon>
        <taxon>Episquamata</taxon>
        <taxon>Laterata</taxon>
        <taxon>Lacertibaenia</taxon>
        <taxon>Lacertidae</taxon>
        <taxon>Podarcis</taxon>
    </lineage>
</organism>
<name>A0AA35LM20_9SAUR</name>
<keyword evidence="3 6" id="KW-0472">Membrane</keyword>
<dbReference type="InterPro" id="IPR013783">
    <property type="entry name" value="Ig-like_fold"/>
</dbReference>
<proteinExistence type="predicted"/>
<gene>
    <name evidence="9" type="ORF">PODLI_1B000241</name>
</gene>
<comment type="subcellular location">
    <subcellularLocation>
        <location evidence="1">Membrane</location>
    </subcellularLocation>
</comment>
<dbReference type="InterPro" id="IPR013098">
    <property type="entry name" value="Ig_I-set"/>
</dbReference>
<reference evidence="9" key="1">
    <citation type="submission" date="2022-12" db="EMBL/GenBank/DDBJ databases">
        <authorList>
            <person name="Alioto T."/>
            <person name="Alioto T."/>
            <person name="Gomez Garrido J."/>
        </authorList>
    </citation>
    <scope>NUCLEOTIDE SEQUENCE</scope>
</reference>
<dbReference type="Gene3D" id="2.60.40.10">
    <property type="entry name" value="Immunoglobulins"/>
    <property type="match status" value="2"/>
</dbReference>
<feature type="domain" description="Immunoglobulin" evidence="8">
    <location>
        <begin position="36"/>
        <end position="138"/>
    </location>
</feature>
<sequence>MAVLRASKSLQTLLLCCTLICSYSGAVSNSSQTQTLHQVSGILGRSVLLPANVSSAEQLAFIEWNFQWNGIRVQIAKFRNEKLERPDPNDRFGQRIEIANESTLRIKDLEMEDSGIYGVRVTFSTGTLKDHKLCLTVYEPIPEPKILHKDVSKTPGGCNVTLQCRVPGKRGFDVSWKRGDPLRDLEDGSDRYHLTENGTDLHLFWKLNSSGPTYTCLVTNPAEQRSNSFNLLDICKTHSSSGSSISGPPLWFVAVVPLLVMVAGLGFWLWKKSRTTLSERAVASVRGEEGHVSPGLHYAEFRKRWIPSEGGESQEVDNLSATPDQNPETNSPIIYSQIQTDH</sequence>
<dbReference type="InterPro" id="IPR003599">
    <property type="entry name" value="Ig_sub"/>
</dbReference>
<protein>
    <submittedName>
        <fullName evidence="9">SLAM family member 9-like</fullName>
    </submittedName>
</protein>
<evidence type="ECO:0000256" key="5">
    <source>
        <dbReference type="SAM" id="MobiDB-lite"/>
    </source>
</evidence>
<dbReference type="InterPro" id="IPR013106">
    <property type="entry name" value="Ig_V-set"/>
</dbReference>
<dbReference type="PANTHER" id="PTHR12080">
    <property type="entry name" value="SIGNALING LYMPHOCYTIC ACTIVATION MOLECULE"/>
    <property type="match status" value="1"/>
</dbReference>
<evidence type="ECO:0000256" key="6">
    <source>
        <dbReference type="SAM" id="Phobius"/>
    </source>
</evidence>
<evidence type="ECO:0000256" key="3">
    <source>
        <dbReference type="ARBA" id="ARBA00023136"/>
    </source>
</evidence>
<keyword evidence="6" id="KW-1133">Transmembrane helix</keyword>
<keyword evidence="10" id="KW-1185">Reference proteome</keyword>
<feature type="compositionally biased region" description="Polar residues" evidence="5">
    <location>
        <begin position="316"/>
        <end position="342"/>
    </location>
</feature>
<evidence type="ECO:0000313" key="9">
    <source>
        <dbReference type="EMBL" id="CAI5798633.1"/>
    </source>
</evidence>
<dbReference type="InterPro" id="IPR015631">
    <property type="entry name" value="CD2/SLAM_rcpt"/>
</dbReference>
<evidence type="ECO:0000259" key="8">
    <source>
        <dbReference type="SMART" id="SM00409"/>
    </source>
</evidence>
<evidence type="ECO:0000256" key="4">
    <source>
        <dbReference type="ARBA" id="ARBA00023180"/>
    </source>
</evidence>
<dbReference type="PANTHER" id="PTHR12080:SF121">
    <property type="entry name" value="IG-LIKE DOMAIN-CONTAINING PROTEIN-RELATED"/>
    <property type="match status" value="1"/>
</dbReference>
<dbReference type="Pfam" id="PF07686">
    <property type="entry name" value="V-set"/>
    <property type="match status" value="1"/>
</dbReference>
<dbReference type="Pfam" id="PF07679">
    <property type="entry name" value="I-set"/>
    <property type="match status" value="1"/>
</dbReference>
<keyword evidence="2 7" id="KW-0732">Signal</keyword>